<organism evidence="1 2">
    <name type="scientific">Auriscalpium vulgare</name>
    <dbReference type="NCBI Taxonomy" id="40419"/>
    <lineage>
        <taxon>Eukaryota</taxon>
        <taxon>Fungi</taxon>
        <taxon>Dikarya</taxon>
        <taxon>Basidiomycota</taxon>
        <taxon>Agaricomycotina</taxon>
        <taxon>Agaricomycetes</taxon>
        <taxon>Russulales</taxon>
        <taxon>Auriscalpiaceae</taxon>
        <taxon>Auriscalpium</taxon>
    </lineage>
</organism>
<reference evidence="1" key="2">
    <citation type="journal article" date="2022" name="New Phytol.">
        <title>Evolutionary transition to the ectomycorrhizal habit in the genomes of a hyperdiverse lineage of mushroom-forming fungi.</title>
        <authorList>
            <person name="Looney B."/>
            <person name="Miyauchi S."/>
            <person name="Morin E."/>
            <person name="Drula E."/>
            <person name="Courty P.E."/>
            <person name="Kohler A."/>
            <person name="Kuo A."/>
            <person name="LaButti K."/>
            <person name="Pangilinan J."/>
            <person name="Lipzen A."/>
            <person name="Riley R."/>
            <person name="Andreopoulos W."/>
            <person name="He G."/>
            <person name="Johnson J."/>
            <person name="Nolan M."/>
            <person name="Tritt A."/>
            <person name="Barry K.W."/>
            <person name="Grigoriev I.V."/>
            <person name="Nagy L.G."/>
            <person name="Hibbett D."/>
            <person name="Henrissat B."/>
            <person name="Matheny P.B."/>
            <person name="Labbe J."/>
            <person name="Martin F.M."/>
        </authorList>
    </citation>
    <scope>NUCLEOTIDE SEQUENCE</scope>
    <source>
        <strain evidence="1">FP105234-sp</strain>
    </source>
</reference>
<name>A0ACB8SAF4_9AGAM</name>
<comment type="caution">
    <text evidence="1">The sequence shown here is derived from an EMBL/GenBank/DDBJ whole genome shotgun (WGS) entry which is preliminary data.</text>
</comment>
<gene>
    <name evidence="1" type="ORF">FA95DRAFT_1601116</name>
</gene>
<dbReference type="EMBL" id="MU275840">
    <property type="protein sequence ID" value="KAI0053479.1"/>
    <property type="molecule type" value="Genomic_DNA"/>
</dbReference>
<sequence length="178" mass="20129">MELPYLDAVCRETLRLFPPLELVARLPKGRHHPSLHPRPKRQRSADLALHPARHDGINIKGINRDADLWGADAAEWNPERWLSPPPVSLLKAQIPGIYSHTMTFLGGGRSCIGFKFSQLEMKVVLSQLVHVFRFSQSKEREVLWRFGGISTPTVKGSHDAAEAKLPVIVERFVQRCEV</sequence>
<accession>A0ACB8SAF4</accession>
<evidence type="ECO:0000313" key="1">
    <source>
        <dbReference type="EMBL" id="KAI0053479.1"/>
    </source>
</evidence>
<evidence type="ECO:0000313" key="2">
    <source>
        <dbReference type="Proteomes" id="UP000814033"/>
    </source>
</evidence>
<reference evidence="1" key="1">
    <citation type="submission" date="2021-02" db="EMBL/GenBank/DDBJ databases">
        <authorList>
            <consortium name="DOE Joint Genome Institute"/>
            <person name="Ahrendt S."/>
            <person name="Looney B.P."/>
            <person name="Miyauchi S."/>
            <person name="Morin E."/>
            <person name="Drula E."/>
            <person name="Courty P.E."/>
            <person name="Chicoki N."/>
            <person name="Fauchery L."/>
            <person name="Kohler A."/>
            <person name="Kuo A."/>
            <person name="Labutti K."/>
            <person name="Pangilinan J."/>
            <person name="Lipzen A."/>
            <person name="Riley R."/>
            <person name="Andreopoulos W."/>
            <person name="He G."/>
            <person name="Johnson J."/>
            <person name="Barry K.W."/>
            <person name="Grigoriev I.V."/>
            <person name="Nagy L."/>
            <person name="Hibbett D."/>
            <person name="Henrissat B."/>
            <person name="Matheny P.B."/>
            <person name="Labbe J."/>
            <person name="Martin F."/>
        </authorList>
    </citation>
    <scope>NUCLEOTIDE SEQUENCE</scope>
    <source>
        <strain evidence="1">FP105234-sp</strain>
    </source>
</reference>
<protein>
    <submittedName>
        <fullName evidence="1">Cytochrome P450</fullName>
    </submittedName>
</protein>
<dbReference type="Proteomes" id="UP000814033">
    <property type="component" value="Unassembled WGS sequence"/>
</dbReference>
<proteinExistence type="predicted"/>
<keyword evidence="2" id="KW-1185">Reference proteome</keyword>